<feature type="compositionally biased region" description="Low complexity" evidence="1">
    <location>
        <begin position="258"/>
        <end position="272"/>
    </location>
</feature>
<feature type="region of interest" description="Disordered" evidence="1">
    <location>
        <begin position="226"/>
        <end position="281"/>
    </location>
</feature>
<gene>
    <name evidence="2" type="ORF">R3P38DRAFT_3469604</name>
</gene>
<dbReference type="EMBL" id="JAWWNJ010000016">
    <property type="protein sequence ID" value="KAK7040006.1"/>
    <property type="molecule type" value="Genomic_DNA"/>
</dbReference>
<organism evidence="2 3">
    <name type="scientific">Favolaschia claudopus</name>
    <dbReference type="NCBI Taxonomy" id="2862362"/>
    <lineage>
        <taxon>Eukaryota</taxon>
        <taxon>Fungi</taxon>
        <taxon>Dikarya</taxon>
        <taxon>Basidiomycota</taxon>
        <taxon>Agaricomycotina</taxon>
        <taxon>Agaricomycetes</taxon>
        <taxon>Agaricomycetidae</taxon>
        <taxon>Agaricales</taxon>
        <taxon>Marasmiineae</taxon>
        <taxon>Mycenaceae</taxon>
        <taxon>Favolaschia</taxon>
    </lineage>
</organism>
<feature type="region of interest" description="Disordered" evidence="1">
    <location>
        <begin position="412"/>
        <end position="431"/>
    </location>
</feature>
<evidence type="ECO:0000313" key="3">
    <source>
        <dbReference type="Proteomes" id="UP001362999"/>
    </source>
</evidence>
<reference evidence="2 3" key="1">
    <citation type="journal article" date="2024" name="J Genomics">
        <title>Draft genome sequencing and assembly of Favolaschia claudopus CIRM-BRFM 2984 isolated from oak limbs.</title>
        <authorList>
            <person name="Navarro D."/>
            <person name="Drula E."/>
            <person name="Chaduli D."/>
            <person name="Cazenave R."/>
            <person name="Ahrendt S."/>
            <person name="Wang J."/>
            <person name="Lipzen A."/>
            <person name="Daum C."/>
            <person name="Barry K."/>
            <person name="Grigoriev I.V."/>
            <person name="Favel A."/>
            <person name="Rosso M.N."/>
            <person name="Martin F."/>
        </authorList>
    </citation>
    <scope>NUCLEOTIDE SEQUENCE [LARGE SCALE GENOMIC DNA]</scope>
    <source>
        <strain evidence="2 3">CIRM-BRFM 2984</strain>
    </source>
</reference>
<sequence length="674" mass="74023">MAAVQLAKGRKTRTIIEVRSKWFNTYENICAIIGAEILVETSIGEKRSGVQDDFKLRPKFESGERTNTNSQATLPTSFQDGDTTTEGLRHRPIGMQVTTRRRGVAGRQSHSKGTLRTARQRKTQSRKTGTVHIQEGRGRARAARVAPDTEGACGGRGMRRRMTEGGSSKKDEADFPQRYRTPHATEQGRWKVEPIAEGVDGSKGGDEERLIERCTRKTRTAYRAAALSQPHGIEEPPQHTTTRHAFPSPQTCTPDLFSRSTELSSAETSSSLPGADERDTDAYRPTHAHLHTQAENGKMSSRSCVTAASLACKLPSTRANEDEDLPPWVLLYADKADAIIVAMKRSIIGAPRVLMERHKHRRDIGAAGNVKVGIEWMRGTPRENVQEDAEGASRVKIPNSVQVRTYVLRGKKGDNIPQASPSSSIPPLVPMTRTNMTPGETCRGANRSVPSIAHRSSFPSPSSASTSLPLNPLLSSRAPTFSPISHPSAPVPREYKRDSSAAVITPTLAKSGHLKTHHDQRQHCLVERMGRACVPHDNVRAQGQMNTGGKRAMQAWCMGMRGAGDEEVRADWEKGVAKRACGEGEGICACRWIMRGTNESKWRAQQEVTKGWGKKNIVVIDLSPYDAGRLYGERDHRDLYEVGQLGSGKHSLATLTPSSPTKTIRKLWGELRGG</sequence>
<evidence type="ECO:0000256" key="1">
    <source>
        <dbReference type="SAM" id="MobiDB-lite"/>
    </source>
</evidence>
<dbReference type="AlphaFoldDB" id="A0AAW0CPU6"/>
<feature type="compositionally biased region" description="Polar residues" evidence="1">
    <location>
        <begin position="65"/>
        <end position="86"/>
    </location>
</feature>
<feature type="region of interest" description="Disordered" evidence="1">
    <location>
        <begin position="443"/>
        <end position="471"/>
    </location>
</feature>
<feature type="compositionally biased region" description="Low complexity" evidence="1">
    <location>
        <begin position="456"/>
        <end position="471"/>
    </location>
</feature>
<dbReference type="Proteomes" id="UP001362999">
    <property type="component" value="Unassembled WGS sequence"/>
</dbReference>
<feature type="region of interest" description="Disordered" evidence="1">
    <location>
        <begin position="479"/>
        <end position="498"/>
    </location>
</feature>
<name>A0AAW0CPU6_9AGAR</name>
<proteinExistence type="predicted"/>
<feature type="compositionally biased region" description="Basic and acidic residues" evidence="1">
    <location>
        <begin position="161"/>
        <end position="177"/>
    </location>
</feature>
<evidence type="ECO:0000313" key="2">
    <source>
        <dbReference type="EMBL" id="KAK7040006.1"/>
    </source>
</evidence>
<feature type="compositionally biased region" description="Low complexity" evidence="1">
    <location>
        <begin position="416"/>
        <end position="426"/>
    </location>
</feature>
<comment type="caution">
    <text evidence="2">The sequence shown here is derived from an EMBL/GenBank/DDBJ whole genome shotgun (WGS) entry which is preliminary data.</text>
</comment>
<feature type="region of interest" description="Disordered" evidence="1">
    <location>
        <begin position="61"/>
        <end position="209"/>
    </location>
</feature>
<accession>A0AAW0CPU6</accession>
<protein>
    <submittedName>
        <fullName evidence="2">Uncharacterized protein</fullName>
    </submittedName>
</protein>
<keyword evidence="3" id="KW-1185">Reference proteome</keyword>